<evidence type="ECO:0000313" key="2">
    <source>
        <dbReference type="Proteomes" id="UP000073492"/>
    </source>
</evidence>
<dbReference type="Proteomes" id="UP000073492">
    <property type="component" value="Unassembled WGS sequence"/>
</dbReference>
<comment type="caution">
    <text evidence="1">The sequence shown here is derived from an EMBL/GenBank/DDBJ whole genome shotgun (WGS) entry which is preliminary data.</text>
</comment>
<sequence length="164" mass="18276">MTPARWWSTATEIILTINDFLTERIFYAENDAGAISLAGNQRWALVDAFAQPDPRQRSTSPIKPSLRKTDKGSYLLALLLVFKIGRLHPNTISTSLSYRGETGVGVPKGREREEIAKPMNAGWTCTIMIRGTVSYRQIQPSGTKLKFVVARRTVSDHGLVLRST</sequence>
<evidence type="ECO:0000313" key="1">
    <source>
        <dbReference type="EMBL" id="KXT14296.1"/>
    </source>
</evidence>
<keyword evidence="2" id="KW-1185">Reference proteome</keyword>
<name>A0A139IIB1_9PEZI</name>
<gene>
    <name evidence="1" type="ORF">AC579_8419</name>
</gene>
<dbReference type="AlphaFoldDB" id="A0A139IIB1"/>
<proteinExistence type="predicted"/>
<accession>A0A139IIB1</accession>
<dbReference type="EMBL" id="LFZO01000086">
    <property type="protein sequence ID" value="KXT14296.1"/>
    <property type="molecule type" value="Genomic_DNA"/>
</dbReference>
<reference evidence="1 2" key="1">
    <citation type="submission" date="2015-07" db="EMBL/GenBank/DDBJ databases">
        <title>Comparative genomics of the Sigatoka disease complex on banana suggests a link between parallel evolutionary changes in Pseudocercospora fijiensis and Pseudocercospora eumusae and increased virulence on the banana host.</title>
        <authorList>
            <person name="Chang T.-C."/>
            <person name="Salvucci A."/>
            <person name="Crous P.W."/>
            <person name="Stergiopoulos I."/>
        </authorList>
    </citation>
    <scope>NUCLEOTIDE SEQUENCE [LARGE SCALE GENOMIC DNA]</scope>
    <source>
        <strain evidence="1 2">CBS 116634</strain>
    </source>
</reference>
<protein>
    <submittedName>
        <fullName evidence="1">Uncharacterized protein</fullName>
    </submittedName>
</protein>
<organism evidence="1 2">
    <name type="scientific">Pseudocercospora musae</name>
    <dbReference type="NCBI Taxonomy" id="113226"/>
    <lineage>
        <taxon>Eukaryota</taxon>
        <taxon>Fungi</taxon>
        <taxon>Dikarya</taxon>
        <taxon>Ascomycota</taxon>
        <taxon>Pezizomycotina</taxon>
        <taxon>Dothideomycetes</taxon>
        <taxon>Dothideomycetidae</taxon>
        <taxon>Mycosphaerellales</taxon>
        <taxon>Mycosphaerellaceae</taxon>
        <taxon>Pseudocercospora</taxon>
    </lineage>
</organism>